<dbReference type="GO" id="GO:0016798">
    <property type="term" value="F:hydrolase activity, acting on glycosyl bonds"/>
    <property type="evidence" value="ECO:0007669"/>
    <property type="project" value="UniProtKB-KW"/>
</dbReference>
<keyword evidence="1" id="KW-0732">Signal</keyword>
<evidence type="ECO:0000256" key="2">
    <source>
        <dbReference type="ARBA" id="ARBA00022801"/>
    </source>
</evidence>
<dbReference type="Proteomes" id="UP001595704">
    <property type="component" value="Unassembled WGS sequence"/>
</dbReference>
<dbReference type="EC" id="3.2.1.-" evidence="7"/>
<sequence>MRPGGSPGAGWINRRAAIGALAGLAATGSAVRSRATPRPSSPGARGPDLSRGVNLSHWFAQSHNGYGADHLARFVTSADIARVAAAGFTHVRLGVEPDALFATSGKPALNEAVMTRLLDALTMIGSRNLSVVLDMHPVGASKDRYLTDEGAGRLIDNWRLLAQRLTPVAHGQLALELLNEPEPLRDDAWWKLQERIMSAIRGVDPLRWLVVNGGGWSGVDELASRQPYAQDRLIYTFHHYAPLLFTHQGADWTWDVAGRTRDLTWPVAATAAEQASAAAAPSDRPVLQDQIARGQFTEAFMLDAFARLATWSQRHGRPPIYVGEFGVYLKAPREARLRWLSASCAAFARYGWGWAHWDNSAAFGLVSPDNRAFDDATLRALGGTPG</sequence>
<accession>A0ABV7UGF8</accession>
<dbReference type="RefSeq" id="WP_191320525.1">
    <property type="nucleotide sequence ID" value="NZ_BNCG01000019.1"/>
</dbReference>
<dbReference type="InterPro" id="IPR050386">
    <property type="entry name" value="Glycosyl_hydrolase_5"/>
</dbReference>
<keyword evidence="2 4" id="KW-0378">Hydrolase</keyword>
<gene>
    <name evidence="7" type="ORF">ACFONL_09385</name>
</gene>
<feature type="domain" description="Glycoside hydrolase family 5" evidence="6">
    <location>
        <begin position="70"/>
        <end position="361"/>
    </location>
</feature>
<dbReference type="EMBL" id="JBHRYC010000040">
    <property type="protein sequence ID" value="MFC3637586.1"/>
    <property type="molecule type" value="Genomic_DNA"/>
</dbReference>
<dbReference type="Pfam" id="PF00150">
    <property type="entry name" value="Cellulase"/>
    <property type="match status" value="1"/>
</dbReference>
<feature type="region of interest" description="Disordered" evidence="5">
    <location>
        <begin position="29"/>
        <end position="49"/>
    </location>
</feature>
<evidence type="ECO:0000313" key="7">
    <source>
        <dbReference type="EMBL" id="MFC3637586.1"/>
    </source>
</evidence>
<comment type="caution">
    <text evidence="7">The sequence shown here is derived from an EMBL/GenBank/DDBJ whole genome shotgun (WGS) entry which is preliminary data.</text>
</comment>
<keyword evidence="8" id="KW-1185">Reference proteome</keyword>
<evidence type="ECO:0000256" key="4">
    <source>
        <dbReference type="RuleBase" id="RU361153"/>
    </source>
</evidence>
<name>A0ABV7UGF8_9HYPH</name>
<evidence type="ECO:0000259" key="6">
    <source>
        <dbReference type="Pfam" id="PF00150"/>
    </source>
</evidence>
<evidence type="ECO:0000256" key="3">
    <source>
        <dbReference type="ARBA" id="ARBA00023295"/>
    </source>
</evidence>
<organism evidence="7 8">
    <name type="scientific">Camelimonas fluminis</name>
    <dbReference type="NCBI Taxonomy" id="1576911"/>
    <lineage>
        <taxon>Bacteria</taxon>
        <taxon>Pseudomonadati</taxon>
        <taxon>Pseudomonadota</taxon>
        <taxon>Alphaproteobacteria</taxon>
        <taxon>Hyphomicrobiales</taxon>
        <taxon>Chelatococcaceae</taxon>
        <taxon>Camelimonas</taxon>
    </lineage>
</organism>
<comment type="similarity">
    <text evidence="4">Belongs to the glycosyl hydrolase 5 (cellulase A) family.</text>
</comment>
<dbReference type="SUPFAM" id="SSF51445">
    <property type="entry name" value="(Trans)glycosidases"/>
    <property type="match status" value="1"/>
</dbReference>
<evidence type="ECO:0000313" key="8">
    <source>
        <dbReference type="Proteomes" id="UP001595704"/>
    </source>
</evidence>
<dbReference type="InterPro" id="IPR017853">
    <property type="entry name" value="GH"/>
</dbReference>
<dbReference type="PANTHER" id="PTHR31297">
    <property type="entry name" value="GLUCAN ENDO-1,6-BETA-GLUCOSIDASE B"/>
    <property type="match status" value="1"/>
</dbReference>
<keyword evidence="3 4" id="KW-0326">Glycosidase</keyword>
<dbReference type="PANTHER" id="PTHR31297:SF17">
    <property type="entry name" value="ENDOGLUCANASE"/>
    <property type="match status" value="1"/>
</dbReference>
<dbReference type="Gene3D" id="3.20.20.80">
    <property type="entry name" value="Glycosidases"/>
    <property type="match status" value="1"/>
</dbReference>
<evidence type="ECO:0000256" key="5">
    <source>
        <dbReference type="SAM" id="MobiDB-lite"/>
    </source>
</evidence>
<protein>
    <submittedName>
        <fullName evidence="7">Glycoside hydrolase family 5 protein</fullName>
        <ecNumber evidence="7">3.2.1.-</ecNumber>
    </submittedName>
</protein>
<evidence type="ECO:0000256" key="1">
    <source>
        <dbReference type="ARBA" id="ARBA00022729"/>
    </source>
</evidence>
<proteinExistence type="inferred from homology"/>
<reference evidence="8" key="1">
    <citation type="journal article" date="2019" name="Int. J. Syst. Evol. Microbiol.">
        <title>The Global Catalogue of Microorganisms (GCM) 10K type strain sequencing project: providing services to taxonomists for standard genome sequencing and annotation.</title>
        <authorList>
            <consortium name="The Broad Institute Genomics Platform"/>
            <consortium name="The Broad Institute Genome Sequencing Center for Infectious Disease"/>
            <person name="Wu L."/>
            <person name="Ma J."/>
        </authorList>
    </citation>
    <scope>NUCLEOTIDE SEQUENCE [LARGE SCALE GENOMIC DNA]</scope>
    <source>
        <strain evidence="8">KCTC 42282</strain>
    </source>
</reference>
<dbReference type="InterPro" id="IPR001547">
    <property type="entry name" value="Glyco_hydro_5"/>
</dbReference>